<dbReference type="SUPFAM" id="SSF53649">
    <property type="entry name" value="Alkaline phosphatase-like"/>
    <property type="match status" value="1"/>
</dbReference>
<dbReference type="Pfam" id="PF00884">
    <property type="entry name" value="Sulfatase"/>
    <property type="match status" value="1"/>
</dbReference>
<dbReference type="InterPro" id="IPR017850">
    <property type="entry name" value="Alkaline_phosphatase_core_sf"/>
</dbReference>
<protein>
    <submittedName>
        <fullName evidence="4">Arylsulfatase</fullName>
    </submittedName>
</protein>
<evidence type="ECO:0000256" key="2">
    <source>
        <dbReference type="ARBA" id="ARBA00022801"/>
    </source>
</evidence>
<dbReference type="GO" id="GO:0004065">
    <property type="term" value="F:arylsulfatase activity"/>
    <property type="evidence" value="ECO:0007669"/>
    <property type="project" value="TreeGrafter"/>
</dbReference>
<keyword evidence="2" id="KW-0378">Hydrolase</keyword>
<dbReference type="FunFam" id="3.40.720.10:FF:000047">
    <property type="entry name" value="Arylsulfatase"/>
    <property type="match status" value="1"/>
</dbReference>
<proteinExistence type="inferred from homology"/>
<dbReference type="EMBL" id="DQAY01000025">
    <property type="protein sequence ID" value="HCO22283.1"/>
    <property type="molecule type" value="Genomic_DNA"/>
</dbReference>
<sequence>MHHNRNSLYATCRPNFPVLLLLLCPFLYSVLATPCQAESPNIILIMADDLGFSDLGCYGSEIQTPHLDQLAKDGLRFSQFYNAGRCCPTRASLMTGLYPHQAGIGWMNRNDKLPAYQGELNQNCVSIPQVLSPAGYQCYHVGKWHLTYRMREANENWPLGRGFARAYGTGGGGNYFAPRPLYEDNQHIQPAQQDYYVTDAFSQRAVEYLKDHAQNQPQQPFFMYLAYTAPHFPLHAWPKDIARYRGKYLKGWDQFRKQRHQKMQDLGLINSPLSPRDPDAKSWESLTEAEQQEWDLRMSVYAAMITSMDRGIGQVLQQLDEMKATDNTLVLFLSDNGASAEYIDRGHQPGAVTGTRESFRCAEVGWANTSNTPFRFHKMWMHEGGISTPLIARWPEQIKQTGDWAQQTGHVVDLLATFVDITKAEYPKARNGKQITPLAGISLLPTFHHPEQTKPRTLFWEHEGNKAIHQGNWKLVKEDQHDWELYDLSQDRSELNNLAKSQPERSAALADVWQTWAEKVGVVPWEQLPPPGYRSKGPDFYRKK</sequence>
<dbReference type="AlphaFoldDB" id="A0A3D3R0B8"/>
<organism evidence="4 5">
    <name type="scientific">Gimesia maris</name>
    <dbReference type="NCBI Taxonomy" id="122"/>
    <lineage>
        <taxon>Bacteria</taxon>
        <taxon>Pseudomonadati</taxon>
        <taxon>Planctomycetota</taxon>
        <taxon>Planctomycetia</taxon>
        <taxon>Planctomycetales</taxon>
        <taxon>Planctomycetaceae</taxon>
        <taxon>Gimesia</taxon>
    </lineage>
</organism>
<dbReference type="PANTHER" id="PTHR42693:SF53">
    <property type="entry name" value="ENDO-4-O-SULFATASE"/>
    <property type="match status" value="1"/>
</dbReference>
<evidence type="ECO:0000313" key="4">
    <source>
        <dbReference type="EMBL" id="HCO22283.1"/>
    </source>
</evidence>
<dbReference type="PANTHER" id="PTHR42693">
    <property type="entry name" value="ARYLSULFATASE FAMILY MEMBER"/>
    <property type="match status" value="1"/>
</dbReference>
<feature type="domain" description="Sulfatase N-terminal" evidence="3">
    <location>
        <begin position="40"/>
        <end position="422"/>
    </location>
</feature>
<reference evidence="4 5" key="1">
    <citation type="journal article" date="2018" name="Nat. Biotechnol.">
        <title>A standardized bacterial taxonomy based on genome phylogeny substantially revises the tree of life.</title>
        <authorList>
            <person name="Parks D.H."/>
            <person name="Chuvochina M."/>
            <person name="Waite D.W."/>
            <person name="Rinke C."/>
            <person name="Skarshewski A."/>
            <person name="Chaumeil P.A."/>
            <person name="Hugenholtz P."/>
        </authorList>
    </citation>
    <scope>NUCLEOTIDE SEQUENCE [LARGE SCALE GENOMIC DNA]</scope>
    <source>
        <strain evidence="4">UBA9375</strain>
    </source>
</reference>
<evidence type="ECO:0000256" key="1">
    <source>
        <dbReference type="ARBA" id="ARBA00008779"/>
    </source>
</evidence>
<gene>
    <name evidence="4" type="ORF">DIT97_04180</name>
</gene>
<dbReference type="CDD" id="cd16025">
    <property type="entry name" value="PAS_like"/>
    <property type="match status" value="1"/>
</dbReference>
<comment type="caution">
    <text evidence="4">The sequence shown here is derived from an EMBL/GenBank/DDBJ whole genome shotgun (WGS) entry which is preliminary data.</text>
</comment>
<name>A0A3D3R0B8_9PLAN</name>
<evidence type="ECO:0000313" key="5">
    <source>
        <dbReference type="Proteomes" id="UP000263642"/>
    </source>
</evidence>
<dbReference type="Proteomes" id="UP000263642">
    <property type="component" value="Unassembled WGS sequence"/>
</dbReference>
<comment type="similarity">
    <text evidence="1">Belongs to the sulfatase family.</text>
</comment>
<dbReference type="Gene3D" id="3.30.1120.10">
    <property type="match status" value="1"/>
</dbReference>
<dbReference type="Gene3D" id="3.40.720.10">
    <property type="entry name" value="Alkaline Phosphatase, subunit A"/>
    <property type="match status" value="1"/>
</dbReference>
<evidence type="ECO:0000259" key="3">
    <source>
        <dbReference type="Pfam" id="PF00884"/>
    </source>
</evidence>
<dbReference type="InterPro" id="IPR000917">
    <property type="entry name" value="Sulfatase_N"/>
</dbReference>
<accession>A0A3D3R0B8</accession>
<dbReference type="InterPro" id="IPR050738">
    <property type="entry name" value="Sulfatase"/>
</dbReference>